<name>A0ABS8ZCX2_9PSEU</name>
<evidence type="ECO:0000313" key="6">
    <source>
        <dbReference type="Proteomes" id="UP001521150"/>
    </source>
</evidence>
<keyword evidence="4" id="KW-0812">Transmembrane</keyword>
<dbReference type="PANTHER" id="PTHR37042:SF4">
    <property type="entry name" value="OUTER MEMBRANE PROTEIN RV1973"/>
    <property type="match status" value="1"/>
</dbReference>
<accession>A0ABS8ZCX2</accession>
<feature type="compositionally biased region" description="Low complexity" evidence="3">
    <location>
        <begin position="96"/>
        <end position="106"/>
    </location>
</feature>
<comment type="subcellular location">
    <subcellularLocation>
        <location evidence="1">Membrane</location>
    </subcellularLocation>
</comment>
<feature type="transmembrane region" description="Helical" evidence="4">
    <location>
        <begin position="141"/>
        <end position="161"/>
    </location>
</feature>
<feature type="region of interest" description="Disordered" evidence="3">
    <location>
        <begin position="1"/>
        <end position="135"/>
    </location>
</feature>
<sequence length="306" mass="32465">MTPPRRRPATPPARRPKVAGLHRRTDQPEQPEEVTPALDVPVIGEDAPAQDPVAEPAPRRKPSARTGKVAESRATLSGDLREATESDRMPSTQPGEAAAPDDAVPAESEHKAGADPSEALDGTAPSAATDPSPDQPQQLNLLIPAILVVVAVLLGGLGFFFMQQLSDARTGAGNDALSDTNTTKDVVGAANTAVVSVLSYKFDDMPAATARAKEYLAGEAVDQYDKSMKALETDIQTQKLQVVVNPVSVGVVSLSGDEARVLVFADQIGVREDKQPSGGPTQFAMNMQRVDGKWKIVKLDFFETPK</sequence>
<dbReference type="EMBL" id="JAJVCN010000002">
    <property type="protein sequence ID" value="MCE7005699.1"/>
    <property type="molecule type" value="Genomic_DNA"/>
</dbReference>
<dbReference type="RefSeq" id="WP_233727255.1">
    <property type="nucleotide sequence ID" value="NZ_JAJVCN010000002.1"/>
</dbReference>
<organism evidence="5 6">
    <name type="scientific">Kibdelosporangium philippinense</name>
    <dbReference type="NCBI Taxonomy" id="211113"/>
    <lineage>
        <taxon>Bacteria</taxon>
        <taxon>Bacillati</taxon>
        <taxon>Actinomycetota</taxon>
        <taxon>Actinomycetes</taxon>
        <taxon>Pseudonocardiales</taxon>
        <taxon>Pseudonocardiaceae</taxon>
        <taxon>Kibdelosporangium</taxon>
    </lineage>
</organism>
<evidence type="ECO:0000256" key="1">
    <source>
        <dbReference type="ARBA" id="ARBA00004370"/>
    </source>
</evidence>
<gene>
    <name evidence="5" type="ORF">LWC34_23145</name>
</gene>
<evidence type="ECO:0008006" key="7">
    <source>
        <dbReference type="Google" id="ProtNLM"/>
    </source>
</evidence>
<feature type="compositionally biased region" description="Basic residues" evidence="3">
    <location>
        <begin position="1"/>
        <end position="22"/>
    </location>
</feature>
<keyword evidence="2 4" id="KW-0472">Membrane</keyword>
<feature type="compositionally biased region" description="Basic and acidic residues" evidence="3">
    <location>
        <begin position="79"/>
        <end position="88"/>
    </location>
</feature>
<comment type="caution">
    <text evidence="5">The sequence shown here is derived from an EMBL/GenBank/DDBJ whole genome shotgun (WGS) entry which is preliminary data.</text>
</comment>
<protein>
    <recommendedName>
        <fullName evidence="7">Mce-associated membrane protein</fullName>
    </recommendedName>
</protein>
<evidence type="ECO:0000256" key="3">
    <source>
        <dbReference type="SAM" id="MobiDB-lite"/>
    </source>
</evidence>
<evidence type="ECO:0000256" key="4">
    <source>
        <dbReference type="SAM" id="Phobius"/>
    </source>
</evidence>
<proteinExistence type="predicted"/>
<keyword evidence="6" id="KW-1185">Reference proteome</keyword>
<evidence type="ECO:0000313" key="5">
    <source>
        <dbReference type="EMBL" id="MCE7005699.1"/>
    </source>
</evidence>
<evidence type="ECO:0000256" key="2">
    <source>
        <dbReference type="ARBA" id="ARBA00023136"/>
    </source>
</evidence>
<keyword evidence="4" id="KW-1133">Transmembrane helix</keyword>
<dbReference type="PANTHER" id="PTHR37042">
    <property type="entry name" value="OUTER MEMBRANE PROTEIN RV1973"/>
    <property type="match status" value="1"/>
</dbReference>
<reference evidence="5 6" key="1">
    <citation type="submission" date="2021-12" db="EMBL/GenBank/DDBJ databases">
        <title>Genome sequence of Kibdelosporangium philippinense ATCC 49844.</title>
        <authorList>
            <person name="Fedorov E.A."/>
            <person name="Omeragic M."/>
            <person name="Shalygina K.F."/>
            <person name="Maclea K.S."/>
        </authorList>
    </citation>
    <scope>NUCLEOTIDE SEQUENCE [LARGE SCALE GENOMIC DNA]</scope>
    <source>
        <strain evidence="5 6">ATCC 49844</strain>
    </source>
</reference>
<dbReference type="Proteomes" id="UP001521150">
    <property type="component" value="Unassembled WGS sequence"/>
</dbReference>